<keyword evidence="1" id="KW-0472">Membrane</keyword>
<keyword evidence="1" id="KW-1133">Transmembrane helix</keyword>
<comment type="caution">
    <text evidence="2">The sequence shown here is derived from an EMBL/GenBank/DDBJ whole genome shotgun (WGS) entry which is preliminary data.</text>
</comment>
<name>A0ABQ8Q6R7_9AGAR</name>
<dbReference type="Proteomes" id="UP001163828">
    <property type="component" value="Unassembled WGS sequence"/>
</dbReference>
<feature type="transmembrane region" description="Helical" evidence="1">
    <location>
        <begin position="75"/>
        <end position="99"/>
    </location>
</feature>
<evidence type="ECO:0008006" key="4">
    <source>
        <dbReference type="Google" id="ProtNLM"/>
    </source>
</evidence>
<sequence>MNLRVGILRLWALSSFPSFMSLTSGISKAVQVRSLHPLALLISSWVNLLLYTCEVLLCVYFLFFSTQKITKGTVFFIFVALLVDTIGTVAVCCSTVVAFDSLTSNEVKLSTHWSTLSTVITTYLASVLEQSFFLRRYWSISHNRIITSILALLIFSNAASAIAIATFFQVNPVSDGALELEENTPLVSAAIMAATDISLAMVTIWKLKSMKTSRNATRALLHKVCFYIGAYGCVTAVSTSLLLAFWLTDLNGYTFVFRILGRIYSLTALVNFLLVYEWRAEAAKKLGAFHPPYSRTRSAIPSRLTALPVTDPTTQGLTMPQKCSVPAAMPQYE</sequence>
<keyword evidence="1" id="KW-0812">Transmembrane</keyword>
<feature type="transmembrane region" description="Helical" evidence="1">
    <location>
        <begin position="39"/>
        <end position="63"/>
    </location>
</feature>
<reference evidence="2" key="1">
    <citation type="submission" date="2022-08" db="EMBL/GenBank/DDBJ databases">
        <authorList>
            <consortium name="DOE Joint Genome Institute"/>
            <person name="Min B."/>
            <person name="Riley R."/>
            <person name="Sierra-Patev S."/>
            <person name="Naranjo-Ortiz M."/>
            <person name="Looney B."/>
            <person name="Konkel Z."/>
            <person name="Slot J.C."/>
            <person name="Sakamoto Y."/>
            <person name="Steenwyk J.L."/>
            <person name="Rokas A."/>
            <person name="Carro J."/>
            <person name="Camarero S."/>
            <person name="Ferreira P."/>
            <person name="Molpeceres G."/>
            <person name="Ruiz-Duenas F.J."/>
            <person name="Serrano A."/>
            <person name="Henrissat B."/>
            <person name="Drula E."/>
            <person name="Hughes K.W."/>
            <person name="Mata J.L."/>
            <person name="Ishikawa N.K."/>
            <person name="Vargas-Isla R."/>
            <person name="Ushijima S."/>
            <person name="Smith C.A."/>
            <person name="Ahrendt S."/>
            <person name="Andreopoulos W."/>
            <person name="He G."/>
            <person name="Labutti K."/>
            <person name="Lipzen A."/>
            <person name="Ng V."/>
            <person name="Sandor L."/>
            <person name="Barry K."/>
            <person name="Martinez A.T."/>
            <person name="Xiao Y."/>
            <person name="Gibbons J.G."/>
            <person name="Terashima K."/>
            <person name="Hibbett D.S."/>
            <person name="Grigoriev I.V."/>
        </authorList>
    </citation>
    <scope>NUCLEOTIDE SEQUENCE</scope>
    <source>
        <strain evidence="2">TFB10827</strain>
    </source>
</reference>
<evidence type="ECO:0000313" key="2">
    <source>
        <dbReference type="EMBL" id="KAJ3994164.1"/>
    </source>
</evidence>
<dbReference type="EMBL" id="MU790720">
    <property type="protein sequence ID" value="KAJ3994164.1"/>
    <property type="molecule type" value="Genomic_DNA"/>
</dbReference>
<feature type="transmembrane region" description="Helical" evidence="1">
    <location>
        <begin position="186"/>
        <end position="205"/>
    </location>
</feature>
<proteinExistence type="predicted"/>
<feature type="transmembrane region" description="Helical" evidence="1">
    <location>
        <begin position="111"/>
        <end position="133"/>
    </location>
</feature>
<feature type="transmembrane region" description="Helical" evidence="1">
    <location>
        <begin position="226"/>
        <end position="247"/>
    </location>
</feature>
<protein>
    <recommendedName>
        <fullName evidence="4">Transmembrane protein</fullName>
    </recommendedName>
</protein>
<feature type="transmembrane region" description="Helical" evidence="1">
    <location>
        <begin position="145"/>
        <end position="166"/>
    </location>
</feature>
<keyword evidence="3" id="KW-1185">Reference proteome</keyword>
<organism evidence="2 3">
    <name type="scientific">Lentinula boryana</name>
    <dbReference type="NCBI Taxonomy" id="40481"/>
    <lineage>
        <taxon>Eukaryota</taxon>
        <taxon>Fungi</taxon>
        <taxon>Dikarya</taxon>
        <taxon>Basidiomycota</taxon>
        <taxon>Agaricomycotina</taxon>
        <taxon>Agaricomycetes</taxon>
        <taxon>Agaricomycetidae</taxon>
        <taxon>Agaricales</taxon>
        <taxon>Marasmiineae</taxon>
        <taxon>Omphalotaceae</taxon>
        <taxon>Lentinula</taxon>
    </lineage>
</organism>
<gene>
    <name evidence="2" type="ORF">F5050DRAFT_561905</name>
</gene>
<evidence type="ECO:0000313" key="3">
    <source>
        <dbReference type="Proteomes" id="UP001163828"/>
    </source>
</evidence>
<evidence type="ECO:0000256" key="1">
    <source>
        <dbReference type="SAM" id="Phobius"/>
    </source>
</evidence>
<feature type="transmembrane region" description="Helical" evidence="1">
    <location>
        <begin position="259"/>
        <end position="276"/>
    </location>
</feature>
<accession>A0ABQ8Q6R7</accession>